<evidence type="ECO:0000256" key="1">
    <source>
        <dbReference type="SAM" id="Phobius"/>
    </source>
</evidence>
<dbReference type="InterPro" id="IPR014756">
    <property type="entry name" value="Ig_E-set"/>
</dbReference>
<proteinExistence type="predicted"/>
<dbReference type="NCBIfam" id="TIGR01643">
    <property type="entry name" value="YD_repeat_2x"/>
    <property type="match status" value="1"/>
</dbReference>
<dbReference type="Gene3D" id="2.60.40.10">
    <property type="entry name" value="Immunoglobulins"/>
    <property type="match status" value="2"/>
</dbReference>
<evidence type="ECO:0000259" key="2">
    <source>
        <dbReference type="Pfam" id="PF01833"/>
    </source>
</evidence>
<dbReference type="EMBL" id="RFLY01000018">
    <property type="protein sequence ID" value="RMH88694.1"/>
    <property type="molecule type" value="Genomic_DNA"/>
</dbReference>
<feature type="domain" description="IPT/TIG" evidence="2">
    <location>
        <begin position="114"/>
        <end position="177"/>
    </location>
</feature>
<keyword evidence="1" id="KW-0812">Transmembrane</keyword>
<keyword evidence="4" id="KW-1185">Reference proteome</keyword>
<reference evidence="3 4" key="1">
    <citation type="submission" date="2018-10" db="EMBL/GenBank/DDBJ databases">
        <title>Proposal of Lysobacter pythonis sp. nov. isolated from royal pythons (Python regius).</title>
        <authorList>
            <person name="Hans-Juergen B."/>
            <person name="Huptas C."/>
            <person name="Sandra B."/>
            <person name="Igor L."/>
            <person name="Joachim S."/>
            <person name="Siegfried S."/>
            <person name="Mareike W."/>
            <person name="Peter K."/>
        </authorList>
    </citation>
    <scope>NUCLEOTIDE SEQUENCE [LARGE SCALE GENOMIC DNA]</scope>
    <source>
        <strain evidence="3 4">4284/11</strain>
    </source>
</reference>
<dbReference type="SUPFAM" id="SSF81296">
    <property type="entry name" value="E set domains"/>
    <property type="match status" value="2"/>
</dbReference>
<dbReference type="InterPro" id="IPR013783">
    <property type="entry name" value="Ig-like_fold"/>
</dbReference>
<dbReference type="Pfam" id="PF01833">
    <property type="entry name" value="TIG"/>
    <property type="match status" value="1"/>
</dbReference>
<protein>
    <submittedName>
        <fullName evidence="3">Glutamate synthase</fullName>
    </submittedName>
</protein>
<name>A0A3M2HSD7_9GAMM</name>
<evidence type="ECO:0000313" key="3">
    <source>
        <dbReference type="EMBL" id="RMH88694.1"/>
    </source>
</evidence>
<dbReference type="InterPro" id="IPR002909">
    <property type="entry name" value="IPT_dom"/>
</dbReference>
<evidence type="ECO:0000313" key="4">
    <source>
        <dbReference type="Proteomes" id="UP000275012"/>
    </source>
</evidence>
<dbReference type="InterPro" id="IPR006530">
    <property type="entry name" value="YD"/>
</dbReference>
<gene>
    <name evidence="3" type="ORF">EBB59_11485</name>
</gene>
<dbReference type="Pfam" id="PF05593">
    <property type="entry name" value="RHS_repeat"/>
    <property type="match status" value="1"/>
</dbReference>
<keyword evidence="1" id="KW-0472">Membrane</keyword>
<dbReference type="Proteomes" id="UP000275012">
    <property type="component" value="Unassembled WGS sequence"/>
</dbReference>
<accession>A0A3M2HSD7</accession>
<feature type="transmembrane region" description="Helical" evidence="1">
    <location>
        <begin position="51"/>
        <end position="71"/>
    </location>
</feature>
<keyword evidence="1" id="KW-1133">Transmembrane helix</keyword>
<sequence>MPSLGEQTGFEQSRRTVRGNYMSSKMWAFVRQFGIWTSIATRGLGGRWGMLFLLLLLSAATFGVVATNYFYDANGRLVVVTDDAGASARYRYDEMGNLKKVERLSADELAIFAFTPGKGAAGVRVTLDGQGFATAATDNEVRFNGVPATVQSASATRLVATVPAGAATGPITVKVGARMATGDADFVIDPGARPPVIGSLSPLIASAGMDIDAEGSGFTPVPGQTSVRLNQVPVLPTLLRDERITFALPPMAASGKLMVSTPYGVAISDQDLLVAPTGVEPAAIESMKRLGIDAAAQTLSVAEAGKSLAVLFDGDAGDRLSLQFGGLGDVSVGYRLFDIGNAEILSGTVSASSATAFLPRLATPGTYLLLLKPNAYPATWSLGIERDKLLPVDGAPLPLAVMPGQTRRAWFAAEAGGKLGIGIVDVVTKGNNSGFNVNVYSQDRASIASASCSVSRLNCDLEVTTPAKGEYVVEIRSGNSAQSVALNVLLSSEVRNTLTRDVAMPLEIVRRGQNARLSFAGEAGERLTLRVMEQITTPGWQTVYYHVLKPDGTILTSTSLTSPGTLEIPILPVSGIYRVFVGPTYAATLKAQLMLATGNVQTLVLDGAASPVSTAVPSQRAFLNFTLAAPGNVGVGITDLALLGGSGNYVSIVAYNEAGQQQASSNCYVSEVGCKLNLRNFPAGNHRIEVSPSGSAQRMSFNALLSSEVTGTLVRDVAMPLGITRRGQNARLSFTGTAGERLTLQVMEQTTLPAWQTVYYTVLNPDGTTLTSMSPNTVGTLELPPLPVAGTYSVFVSPAYAATLKAQFMLASGYVQTLALDGAATRVLTPLPGQRALLNFTLAAPGNVGIAITDLALLGGLNSYVSIAVYNEAGYQQTSLTCYVSAVGCKLNIDGVPGNYRVAVSPADSVQRMSFNALLSSEVTGTLVRDVAMPLEIARRGQNARLSFAGTEGDRLALQVIAQTTLPAWQTTYYKVLKPDGTTLTSMSLKSPGTLELPRLPVSGAYSIFVESDYAATLKAQLMLVTGNVHTLVLDGAASPVSTVVPNQRVFLNFTLAAPGSVGVGITDLALLGGTGSYVNIVAYDEAGQQRRSSSCYVSNVGCKLNLRGLPAGNYRVEVSPSDSAQRMSFNALLSSEITGALKRDVAIPLEIMRRGQNINLSFAGVAGERLTLRVMEQATLPIWQEVYYYVLRPDGATLTSMSPNSVGTLELPPLPVSGNYSVFVSPAYAATLKAQLMLASGSVHTLALDGATTRVSTPLPNQRVFLNFTLAAPGNVGVGITDLALLGGAGSYVNIVAYNEAGQQRGSSSCRISEVGCKLNLRGLPAGNYRVEVSPSDSAQRMSFNALLSSEITGTLTRDVAMPLEIARRGQNANLSFAGTEGERLTLRVMEQITLPAWQQVYYYVLNPDGTTLTSISFDSSRTLNLPPLPASGTYSIFVGPRYAATLKAQLMLARGNVHTLVLDGAATRVSTPLPGQRAFLNFTLAAPGNVGIGIADLALLGGVGSYVNINVYDKDGRSRASANCYVNQGCGLSLKGLAAGNYRVEAYSPDGAQRMSFDALLSSEVTGALTRDVAMPLTIARRGQNARLSFTGAAGERFELRVMAQTTSPAWRTVYYTVFRPDGTTLASISLDSQGKLNLPALPVAGTYSVFVGPAYAATITSQLMLASTTP</sequence>
<comment type="caution">
    <text evidence="3">The sequence shown here is derived from an EMBL/GenBank/DDBJ whole genome shotgun (WGS) entry which is preliminary data.</text>
</comment>
<organism evidence="3 4">
    <name type="scientific">Solilutibacter pythonis</name>
    <dbReference type="NCBI Taxonomy" id="2483112"/>
    <lineage>
        <taxon>Bacteria</taxon>
        <taxon>Pseudomonadati</taxon>
        <taxon>Pseudomonadota</taxon>
        <taxon>Gammaproteobacteria</taxon>
        <taxon>Lysobacterales</taxon>
        <taxon>Lysobacteraceae</taxon>
        <taxon>Solilutibacter</taxon>
    </lineage>
</organism>
<dbReference type="InterPro" id="IPR031325">
    <property type="entry name" value="RHS_repeat"/>
</dbReference>